<dbReference type="InterPro" id="IPR013108">
    <property type="entry name" value="Amidohydro_3"/>
</dbReference>
<dbReference type="AlphaFoldDB" id="A0AAJ4S6D9"/>
<evidence type="ECO:0000313" key="3">
    <source>
        <dbReference type="Proteomes" id="UP000286681"/>
    </source>
</evidence>
<dbReference type="Gene3D" id="3.30.1490.130">
    <property type="entry name" value="D-aminoacylase. Domain 3"/>
    <property type="match status" value="1"/>
</dbReference>
<dbReference type="EMBL" id="QQWO01000002">
    <property type="protein sequence ID" value="RSV06934.1"/>
    <property type="molecule type" value="Genomic_DNA"/>
</dbReference>
<dbReference type="PROSITE" id="PS51318">
    <property type="entry name" value="TAT"/>
    <property type="match status" value="1"/>
</dbReference>
<dbReference type="Gene3D" id="3.20.20.140">
    <property type="entry name" value="Metal-dependent hydrolases"/>
    <property type="match status" value="2"/>
</dbReference>
<organism evidence="2 3">
    <name type="scientific">Sphingomonas koreensis</name>
    <dbReference type="NCBI Taxonomy" id="93064"/>
    <lineage>
        <taxon>Bacteria</taxon>
        <taxon>Pseudomonadati</taxon>
        <taxon>Pseudomonadota</taxon>
        <taxon>Alphaproteobacteria</taxon>
        <taxon>Sphingomonadales</taxon>
        <taxon>Sphingomonadaceae</taxon>
        <taxon>Sphingomonas</taxon>
    </lineage>
</organism>
<dbReference type="InterPro" id="IPR032466">
    <property type="entry name" value="Metal_Hydrolase"/>
</dbReference>
<proteinExistence type="predicted"/>
<dbReference type="Pfam" id="PF07969">
    <property type="entry name" value="Amidohydro_3"/>
    <property type="match status" value="1"/>
</dbReference>
<dbReference type="GeneID" id="44134870"/>
<dbReference type="InterPro" id="IPR023100">
    <property type="entry name" value="D-aminoacylase_insert_dom_sf"/>
</dbReference>
<dbReference type="InterPro" id="IPR050378">
    <property type="entry name" value="Metallo-dep_Hydrolases_sf"/>
</dbReference>
<accession>A0AAJ4S6D9</accession>
<dbReference type="SUPFAM" id="SSF51338">
    <property type="entry name" value="Composite domain of metallo-dependent hydrolases"/>
    <property type="match status" value="1"/>
</dbReference>
<dbReference type="InterPro" id="IPR006311">
    <property type="entry name" value="TAT_signal"/>
</dbReference>
<dbReference type="GO" id="GO:0016812">
    <property type="term" value="F:hydrolase activity, acting on carbon-nitrogen (but not peptide) bonds, in cyclic amides"/>
    <property type="evidence" value="ECO:0007669"/>
    <property type="project" value="TreeGrafter"/>
</dbReference>
<dbReference type="GO" id="GO:0016811">
    <property type="term" value="F:hydrolase activity, acting on carbon-nitrogen (but not peptide) bonds, in linear amides"/>
    <property type="evidence" value="ECO:0007669"/>
    <property type="project" value="InterPro"/>
</dbReference>
<evidence type="ECO:0000313" key="2">
    <source>
        <dbReference type="EMBL" id="RSV06934.1"/>
    </source>
</evidence>
<feature type="domain" description="Amidohydrolase 3" evidence="1">
    <location>
        <begin position="420"/>
        <end position="472"/>
    </location>
</feature>
<dbReference type="RefSeq" id="WP_083629793.1">
    <property type="nucleotide sequence ID" value="NZ_CP018820.1"/>
</dbReference>
<dbReference type="Gene3D" id="2.30.40.10">
    <property type="entry name" value="Urease, subunit C, domain 1"/>
    <property type="match status" value="2"/>
</dbReference>
<dbReference type="PANTHER" id="PTHR11647">
    <property type="entry name" value="HYDRANTOINASE/DIHYDROPYRIMIDINASE FAMILY MEMBER"/>
    <property type="match status" value="1"/>
</dbReference>
<dbReference type="GO" id="GO:0005829">
    <property type="term" value="C:cytosol"/>
    <property type="evidence" value="ECO:0007669"/>
    <property type="project" value="TreeGrafter"/>
</dbReference>
<comment type="caution">
    <text evidence="2">The sequence shown here is derived from an EMBL/GenBank/DDBJ whole genome shotgun (WGS) entry which is preliminary data.</text>
</comment>
<protein>
    <submittedName>
        <fullName evidence="2">N-acyl-D-amino acid deacylase</fullName>
    </submittedName>
</protein>
<reference evidence="2 3" key="1">
    <citation type="submission" date="2018-07" db="EMBL/GenBank/DDBJ databases">
        <title>Genomic and Epidemiologic Investigation of an Indolent Hospital Outbreak.</title>
        <authorList>
            <person name="Johnson R.C."/>
            <person name="Deming C."/>
            <person name="Conlan S."/>
            <person name="Zellmer C.J."/>
            <person name="Michelin A.V."/>
            <person name="Lee-Lin S."/>
            <person name="Thomas P.J."/>
            <person name="Park M."/>
            <person name="Weingarten R.A."/>
            <person name="Less J."/>
            <person name="Dekker J.P."/>
            <person name="Frank K.M."/>
            <person name="Musser K.A."/>
            <person name="Mcquiston J.R."/>
            <person name="Henderson D.K."/>
            <person name="Lau A.F."/>
            <person name="Palmore T.N."/>
            <person name="Segre J.A."/>
        </authorList>
    </citation>
    <scope>NUCLEOTIDE SEQUENCE [LARGE SCALE GENOMIC DNA]</scope>
    <source>
        <strain evidence="2 3">SK-NIH.Env10_0317</strain>
    </source>
</reference>
<dbReference type="Proteomes" id="UP000286681">
    <property type="component" value="Unassembled WGS sequence"/>
</dbReference>
<gene>
    <name evidence="2" type="ORF">CA257_02690</name>
</gene>
<evidence type="ECO:0000259" key="1">
    <source>
        <dbReference type="Pfam" id="PF07969"/>
    </source>
</evidence>
<sequence length="515" mass="54865">MNQHLSRRHLIGGAVASGLTLRTASATTAPATLFREVTLVDGTGAPPRPADVLVSGDRIASISAPSARTRVAAARIIPGEGRVLAPGFIDTHTHGDPMSDSFDAFLAMGVTTITLGVDGGGPRIKGDLDLRGWMRAADRAPLDLNVVALASHGTLRRAANIPDSVRRPDAAALARLEAQLDAELRAGAFGLTYGLEYVPGIYSQTPELTALGRVVARHDGVVMSHMRSENDDEIETSIDELIASAGPARPHISHLKVVFGKGEARARALLDDLAAKRRAGIDLTADAYPYNAGFTGIAILFPQWALPPTDYATILATRRAELRDYLEKRMIRRGGPEMLLLGTGKHAGKTVAQAAQEAGLAFPDFLIQLGPNGGSGAHFTMDQALQDVLLLDPMVAISTDGGPGMRHPRATGTYAKLIEDYVVKSKRIPIEEAVRKATSFPARILRLTDRGTIRVGAKADLILFDPAKVRARSTYLDPFARAQGFDLVMVGGQAAFETGQRVARAGRLLRATRPG</sequence>
<name>A0AAJ4S6D9_9SPHN</name>
<dbReference type="PANTHER" id="PTHR11647:SF1">
    <property type="entry name" value="COLLAPSIN RESPONSE MEDIATOR PROTEIN"/>
    <property type="match status" value="1"/>
</dbReference>
<dbReference type="SUPFAM" id="SSF51556">
    <property type="entry name" value="Metallo-dependent hydrolases"/>
    <property type="match status" value="1"/>
</dbReference>
<dbReference type="InterPro" id="IPR011059">
    <property type="entry name" value="Metal-dep_hydrolase_composite"/>
</dbReference>